<sequence length="62" mass="7262">MYITSQQSYLLQINTRQTSFEAYFESKRKSCDCSDKTLQSNHHRKVKLVAFIPKMLCCFAGH</sequence>
<keyword evidence="2" id="KW-1185">Reference proteome</keyword>
<dbReference type="AlphaFoldDB" id="A0AAD9UIJ0"/>
<proteinExistence type="predicted"/>
<comment type="caution">
    <text evidence="1">The sequence shown here is derived from an EMBL/GenBank/DDBJ whole genome shotgun (WGS) entry which is preliminary data.</text>
</comment>
<evidence type="ECO:0000313" key="1">
    <source>
        <dbReference type="EMBL" id="KAK2190764.1"/>
    </source>
</evidence>
<accession>A0AAD9UIJ0</accession>
<dbReference type="EMBL" id="JAODUO010000069">
    <property type="protein sequence ID" value="KAK2190764.1"/>
    <property type="molecule type" value="Genomic_DNA"/>
</dbReference>
<gene>
    <name evidence="1" type="ORF">NP493_69g01033</name>
</gene>
<protein>
    <submittedName>
        <fullName evidence="1">Uncharacterized protein</fullName>
    </submittedName>
</protein>
<dbReference type="Proteomes" id="UP001209878">
    <property type="component" value="Unassembled WGS sequence"/>
</dbReference>
<organism evidence="1 2">
    <name type="scientific">Ridgeia piscesae</name>
    <name type="common">Tubeworm</name>
    <dbReference type="NCBI Taxonomy" id="27915"/>
    <lineage>
        <taxon>Eukaryota</taxon>
        <taxon>Metazoa</taxon>
        <taxon>Spiralia</taxon>
        <taxon>Lophotrochozoa</taxon>
        <taxon>Annelida</taxon>
        <taxon>Polychaeta</taxon>
        <taxon>Sedentaria</taxon>
        <taxon>Canalipalpata</taxon>
        <taxon>Sabellida</taxon>
        <taxon>Siboglinidae</taxon>
        <taxon>Ridgeia</taxon>
    </lineage>
</organism>
<name>A0AAD9UIJ0_RIDPI</name>
<reference evidence="1" key="1">
    <citation type="journal article" date="2023" name="Mol. Biol. Evol.">
        <title>Third-Generation Sequencing Reveals the Adaptive Role of the Epigenome in Three Deep-Sea Polychaetes.</title>
        <authorList>
            <person name="Perez M."/>
            <person name="Aroh O."/>
            <person name="Sun Y."/>
            <person name="Lan Y."/>
            <person name="Juniper S.K."/>
            <person name="Young C.R."/>
            <person name="Angers B."/>
            <person name="Qian P.Y."/>
        </authorList>
    </citation>
    <scope>NUCLEOTIDE SEQUENCE</scope>
    <source>
        <strain evidence="1">R07B-5</strain>
    </source>
</reference>
<evidence type="ECO:0000313" key="2">
    <source>
        <dbReference type="Proteomes" id="UP001209878"/>
    </source>
</evidence>